<proteinExistence type="predicted"/>
<name>A0A5N6C015_9ACTN</name>
<protein>
    <recommendedName>
        <fullName evidence="4">PE-PGRS family protein</fullName>
    </recommendedName>
</protein>
<organism evidence="2 3">
    <name type="scientific">Microbispora catharanthi</name>
    <dbReference type="NCBI Taxonomy" id="1712871"/>
    <lineage>
        <taxon>Bacteria</taxon>
        <taxon>Bacillati</taxon>
        <taxon>Actinomycetota</taxon>
        <taxon>Actinomycetes</taxon>
        <taxon>Streptosporangiales</taxon>
        <taxon>Streptosporangiaceae</taxon>
        <taxon>Microbispora</taxon>
    </lineage>
</organism>
<gene>
    <name evidence="2" type="ORF">FH610_009810</name>
</gene>
<evidence type="ECO:0000256" key="1">
    <source>
        <dbReference type="SAM" id="MobiDB-lite"/>
    </source>
</evidence>
<feature type="region of interest" description="Disordered" evidence="1">
    <location>
        <begin position="319"/>
        <end position="355"/>
    </location>
</feature>
<keyword evidence="3" id="KW-1185">Reference proteome</keyword>
<comment type="caution">
    <text evidence="2">The sequence shown here is derived from an EMBL/GenBank/DDBJ whole genome shotgun (WGS) entry which is preliminary data.</text>
</comment>
<accession>A0A5N6C015</accession>
<evidence type="ECO:0000313" key="2">
    <source>
        <dbReference type="EMBL" id="KAB8186031.1"/>
    </source>
</evidence>
<sequence>MERLATERTVVISKPSEDEIGEWRRVVDFAKRHGMVPDGHYLEKQKQWNGDLRIQLMPGTHSNSRPRIEELPAVPVPNQLRSPHPVVASLRDDERWLRMPKDLRRRSLLILQALVAEAVRRGHTVRERPISQEANSGYYYQGRYHERHYSRRDGEIQIGIEGYSYVVTIREESPQSTNDERYGRLAIELNYHFQRRQRRWADRKRWKLEDVLGAVLEELETRARDDEQRKIDEEIAKAQRKARWEEAMAVARVAATEAYYATYLTEQAANWRRVRELQEYCEELEQRINQARSNGSGVSDAEQWLTWAQQHIERINPFKELPTMPTPPELTPKDLESHLEGWSPYGPEEYRSRWG</sequence>
<dbReference type="AlphaFoldDB" id="A0A5N6C015"/>
<reference evidence="2 3" key="1">
    <citation type="submission" date="2019-10" db="EMBL/GenBank/DDBJ databases">
        <title>Nonomuraea sp. nov., isolated from Phyllanthus amarus.</title>
        <authorList>
            <person name="Klykleung N."/>
            <person name="Tanasupawat S."/>
        </authorList>
    </citation>
    <scope>NUCLEOTIDE SEQUENCE [LARGE SCALE GENOMIC DNA]</scope>
    <source>
        <strain evidence="2 3">CR1-09</strain>
    </source>
</reference>
<evidence type="ECO:0000313" key="3">
    <source>
        <dbReference type="Proteomes" id="UP000313066"/>
    </source>
</evidence>
<evidence type="ECO:0008006" key="4">
    <source>
        <dbReference type="Google" id="ProtNLM"/>
    </source>
</evidence>
<dbReference type="Proteomes" id="UP000313066">
    <property type="component" value="Unassembled WGS sequence"/>
</dbReference>
<dbReference type="EMBL" id="VDMA02000004">
    <property type="protein sequence ID" value="KAB8186031.1"/>
    <property type="molecule type" value="Genomic_DNA"/>
</dbReference>